<gene>
    <name evidence="1" type="ORF">FC50_GL001956</name>
</gene>
<protein>
    <submittedName>
        <fullName evidence="1">Uncharacterized protein</fullName>
    </submittedName>
</protein>
<accession>A0A0R1TTM5</accession>
<organism evidence="1 2">
    <name type="scientific">Lacticaseibacillus pantheris DSM 15945 = JCM 12539 = NBRC 106106</name>
    <dbReference type="NCBI Taxonomy" id="1423783"/>
    <lineage>
        <taxon>Bacteria</taxon>
        <taxon>Bacillati</taxon>
        <taxon>Bacillota</taxon>
        <taxon>Bacilli</taxon>
        <taxon>Lactobacillales</taxon>
        <taxon>Lactobacillaceae</taxon>
        <taxon>Lacticaseibacillus</taxon>
    </lineage>
</organism>
<evidence type="ECO:0000313" key="1">
    <source>
        <dbReference type="EMBL" id="KRL84646.1"/>
    </source>
</evidence>
<dbReference type="Proteomes" id="UP000051922">
    <property type="component" value="Unassembled WGS sequence"/>
</dbReference>
<comment type="caution">
    <text evidence="1">The sequence shown here is derived from an EMBL/GenBank/DDBJ whole genome shotgun (WGS) entry which is preliminary data.</text>
</comment>
<reference evidence="1 2" key="1">
    <citation type="journal article" date="2015" name="Genome Announc.">
        <title>Expanding the biotechnology potential of lactobacilli through comparative genomics of 213 strains and associated genera.</title>
        <authorList>
            <person name="Sun Z."/>
            <person name="Harris H.M."/>
            <person name="McCann A."/>
            <person name="Guo C."/>
            <person name="Argimon S."/>
            <person name="Zhang W."/>
            <person name="Yang X."/>
            <person name="Jeffery I.B."/>
            <person name="Cooney J.C."/>
            <person name="Kagawa T.F."/>
            <person name="Liu W."/>
            <person name="Song Y."/>
            <person name="Salvetti E."/>
            <person name="Wrobel A."/>
            <person name="Rasinkangas P."/>
            <person name="Parkhill J."/>
            <person name="Rea M.C."/>
            <person name="O'Sullivan O."/>
            <person name="Ritari J."/>
            <person name="Douillard F.P."/>
            <person name="Paul Ross R."/>
            <person name="Yang R."/>
            <person name="Briner A.E."/>
            <person name="Felis G.E."/>
            <person name="de Vos W.M."/>
            <person name="Barrangou R."/>
            <person name="Klaenhammer T.R."/>
            <person name="Caufield P.W."/>
            <person name="Cui Y."/>
            <person name="Zhang H."/>
            <person name="O'Toole P.W."/>
        </authorList>
    </citation>
    <scope>NUCLEOTIDE SEQUENCE [LARGE SCALE GENOMIC DNA]</scope>
    <source>
        <strain evidence="1 2">DSM 15945</strain>
    </source>
</reference>
<dbReference type="RefSeq" id="WP_225350359.1">
    <property type="nucleotide sequence ID" value="NZ_AZFJ01000059.1"/>
</dbReference>
<dbReference type="Gene3D" id="3.40.1440.10">
    <property type="entry name" value="GIY-YIG endonuclease"/>
    <property type="match status" value="1"/>
</dbReference>
<sequence>MNNMSKDERKALVQAYKMAPTYYGVIQIENTRNHKRFIAAVPNIKGRWDYYQVNLNNHKYGDTELQRDWDAMGADAFAYSVLFKEKTDDVLNMRAELKDLLAIWREEVKPEYKS</sequence>
<dbReference type="InterPro" id="IPR035901">
    <property type="entry name" value="GIY-YIG_endonuc_sf"/>
</dbReference>
<proteinExistence type="predicted"/>
<dbReference type="STRING" id="1423783.FC50_GL001956"/>
<dbReference type="PATRIC" id="fig|1423783.4.peg.2001"/>
<dbReference type="CDD" id="cd10451">
    <property type="entry name" value="GIY-YIG_LuxR_like"/>
    <property type="match status" value="1"/>
</dbReference>
<dbReference type="EMBL" id="AZFJ01000059">
    <property type="protein sequence ID" value="KRL84646.1"/>
    <property type="molecule type" value="Genomic_DNA"/>
</dbReference>
<dbReference type="SUPFAM" id="SSF82771">
    <property type="entry name" value="GIY-YIG endonuclease"/>
    <property type="match status" value="1"/>
</dbReference>
<evidence type="ECO:0000313" key="2">
    <source>
        <dbReference type="Proteomes" id="UP000051922"/>
    </source>
</evidence>
<name>A0A0R1TTM5_9LACO</name>
<dbReference type="AlphaFoldDB" id="A0A0R1TTM5"/>
<keyword evidence="2" id="KW-1185">Reference proteome</keyword>